<evidence type="ECO:0000256" key="7">
    <source>
        <dbReference type="ARBA" id="ARBA00023004"/>
    </source>
</evidence>
<keyword evidence="3 12" id="KW-0812">Transmembrane</keyword>
<gene>
    <name evidence="13" type="ORF">CVT25_008718</name>
</gene>
<keyword evidence="8" id="KW-0350">Heme biosynthesis</keyword>
<evidence type="ECO:0000256" key="6">
    <source>
        <dbReference type="ARBA" id="ARBA00023002"/>
    </source>
</evidence>
<feature type="transmembrane region" description="Helical" evidence="12">
    <location>
        <begin position="179"/>
        <end position="197"/>
    </location>
</feature>
<organism evidence="13 14">
    <name type="scientific">Psilocybe cyanescens</name>
    <dbReference type="NCBI Taxonomy" id="93625"/>
    <lineage>
        <taxon>Eukaryota</taxon>
        <taxon>Fungi</taxon>
        <taxon>Dikarya</taxon>
        <taxon>Basidiomycota</taxon>
        <taxon>Agaricomycotina</taxon>
        <taxon>Agaricomycetes</taxon>
        <taxon>Agaricomycetidae</taxon>
        <taxon>Agaricales</taxon>
        <taxon>Agaricineae</taxon>
        <taxon>Strophariaceae</taxon>
        <taxon>Psilocybe</taxon>
    </lineage>
</organism>
<dbReference type="PANTHER" id="PTHR23289:SF2">
    <property type="entry name" value="CYTOCHROME C OXIDASE ASSEMBLY PROTEIN COX15 HOMOLOG"/>
    <property type="match status" value="1"/>
</dbReference>
<evidence type="ECO:0000256" key="2">
    <source>
        <dbReference type="ARBA" id="ARBA00004141"/>
    </source>
</evidence>
<dbReference type="Pfam" id="PF02628">
    <property type="entry name" value="COX15-CtaA"/>
    <property type="match status" value="1"/>
</dbReference>
<keyword evidence="5 12" id="KW-1133">Transmembrane helix</keyword>
<evidence type="ECO:0000256" key="8">
    <source>
        <dbReference type="ARBA" id="ARBA00023133"/>
    </source>
</evidence>
<dbReference type="GO" id="GO:0120547">
    <property type="term" value="F:heme A synthase activity"/>
    <property type="evidence" value="ECO:0007669"/>
    <property type="project" value="UniProtKB-EC"/>
</dbReference>
<dbReference type="PANTHER" id="PTHR23289">
    <property type="entry name" value="CYTOCHROME C OXIDASE ASSEMBLY PROTEIN COX15"/>
    <property type="match status" value="1"/>
</dbReference>
<dbReference type="OrthoDB" id="1726137at2759"/>
<feature type="transmembrane region" description="Helical" evidence="12">
    <location>
        <begin position="97"/>
        <end position="117"/>
    </location>
</feature>
<dbReference type="GO" id="GO:0006784">
    <property type="term" value="P:heme A biosynthetic process"/>
    <property type="evidence" value="ECO:0007669"/>
    <property type="project" value="InterPro"/>
</dbReference>
<comment type="pathway">
    <text evidence="10">Porphyrin-containing compound metabolism; heme A biosynthesis; heme A from heme O: step 1/1.</text>
</comment>
<keyword evidence="9 12" id="KW-0472">Membrane</keyword>
<dbReference type="InterPro" id="IPR023754">
    <property type="entry name" value="HemeA_Synthase_type2"/>
</dbReference>
<evidence type="ECO:0000256" key="11">
    <source>
        <dbReference type="ARBA" id="ARBA00048044"/>
    </source>
</evidence>
<protein>
    <submittedName>
        <fullName evidence="13">Uncharacterized protein</fullName>
    </submittedName>
</protein>
<dbReference type="Proteomes" id="UP000283269">
    <property type="component" value="Unassembled WGS sequence"/>
</dbReference>
<dbReference type="HAMAP" id="MF_01665">
    <property type="entry name" value="HemeA_synth_type2"/>
    <property type="match status" value="1"/>
</dbReference>
<evidence type="ECO:0000313" key="14">
    <source>
        <dbReference type="Proteomes" id="UP000283269"/>
    </source>
</evidence>
<evidence type="ECO:0000256" key="3">
    <source>
        <dbReference type="ARBA" id="ARBA00022692"/>
    </source>
</evidence>
<evidence type="ECO:0000256" key="12">
    <source>
        <dbReference type="SAM" id="Phobius"/>
    </source>
</evidence>
<keyword evidence="7" id="KW-0408">Iron</keyword>
<evidence type="ECO:0000256" key="1">
    <source>
        <dbReference type="ARBA" id="ARBA00001970"/>
    </source>
</evidence>
<comment type="caution">
    <text evidence="13">The sequence shown here is derived from an EMBL/GenBank/DDBJ whole genome shotgun (WGS) entry which is preliminary data.</text>
</comment>
<keyword evidence="14" id="KW-1185">Reference proteome</keyword>
<feature type="transmembrane region" description="Helical" evidence="12">
    <location>
        <begin position="247"/>
        <end position="272"/>
    </location>
</feature>
<evidence type="ECO:0000256" key="5">
    <source>
        <dbReference type="ARBA" id="ARBA00022989"/>
    </source>
</evidence>
<dbReference type="AlphaFoldDB" id="A0A409XNP6"/>
<accession>A0A409XNP6</accession>
<sequence length="502" mass="54833">MLLGVSRSLIRFNALSSFKLCARATQLRAVSTSRVQWSKPLTTLGALGRRPGMGFALNTPSVRFLHWNRPLQRVQPTTVTEPPSALPILPSPAVGRWLILSSVLVLGIIVVGGVTRLTESGLSITEWKPITGVLPPLSHADWMVEFDKYKATPEFKLMNHSISLEDFKSIFYMEWGHRVLGRLIGLVFVGPLVYFAARKQIPKSMTLRMSGLALLIGAQGALGWYMVKSGLEDSLMDTPGAVPRVSQYRLASHLGMAFLLYLGMFGTGMAVIKDYKFAHGAKWSGTTGKISQVLANPLLKSFRRQSWVLTGLVFLTALSGTYVLRLGARCAKTSFGCAFVAGLDAGLLYNEFPLMGGRLAPPVDELFSTAYAKNTDKSDTWWRNIFENPTTVQFDHRVLATTTYFATAALYLQTFRPAIRAALPQLTLVATKAAFAMANIQVALGITTLLYLVPVPLAAAHQAGSVMLMSAMVHLLLTMRRPGAAARAWRSLKGAAVKTKKA</sequence>
<proteinExistence type="inferred from homology"/>
<keyword evidence="6" id="KW-0560">Oxidoreductase</keyword>
<comment type="subcellular location">
    <subcellularLocation>
        <location evidence="2">Membrane</location>
        <topology evidence="2">Multi-pass membrane protein</topology>
    </subcellularLocation>
</comment>
<evidence type="ECO:0000256" key="9">
    <source>
        <dbReference type="ARBA" id="ARBA00023136"/>
    </source>
</evidence>
<feature type="transmembrane region" description="Helical" evidence="12">
    <location>
        <begin position="459"/>
        <end position="477"/>
    </location>
</feature>
<dbReference type="GO" id="GO:0046872">
    <property type="term" value="F:metal ion binding"/>
    <property type="evidence" value="ECO:0007669"/>
    <property type="project" value="UniProtKB-KW"/>
</dbReference>
<dbReference type="InParanoid" id="A0A409XNP6"/>
<dbReference type="EMBL" id="NHYD01001049">
    <property type="protein sequence ID" value="PPQ92368.1"/>
    <property type="molecule type" value="Genomic_DNA"/>
</dbReference>
<evidence type="ECO:0000256" key="4">
    <source>
        <dbReference type="ARBA" id="ARBA00022723"/>
    </source>
</evidence>
<dbReference type="InterPro" id="IPR003780">
    <property type="entry name" value="COX15/CtaA_fam"/>
</dbReference>
<dbReference type="GO" id="GO:0016653">
    <property type="term" value="F:oxidoreductase activity, acting on NAD(P)H, heme protein as acceptor"/>
    <property type="evidence" value="ECO:0007669"/>
    <property type="project" value="TreeGrafter"/>
</dbReference>
<comment type="cofactor">
    <cofactor evidence="1">
        <name>heme b</name>
        <dbReference type="ChEBI" id="CHEBI:60344"/>
    </cofactor>
</comment>
<feature type="transmembrane region" description="Helical" evidence="12">
    <location>
        <begin position="307"/>
        <end position="325"/>
    </location>
</feature>
<keyword evidence="4" id="KW-0479">Metal-binding</keyword>
<feature type="transmembrane region" description="Helical" evidence="12">
    <location>
        <begin position="209"/>
        <end position="227"/>
    </location>
</feature>
<name>A0A409XNP6_PSICY</name>
<reference evidence="13 14" key="1">
    <citation type="journal article" date="2018" name="Evol. Lett.">
        <title>Horizontal gene cluster transfer increased hallucinogenic mushroom diversity.</title>
        <authorList>
            <person name="Reynolds H.T."/>
            <person name="Vijayakumar V."/>
            <person name="Gluck-Thaler E."/>
            <person name="Korotkin H.B."/>
            <person name="Matheny P.B."/>
            <person name="Slot J.C."/>
        </authorList>
    </citation>
    <scope>NUCLEOTIDE SEQUENCE [LARGE SCALE GENOMIC DNA]</scope>
    <source>
        <strain evidence="13 14">2631</strain>
    </source>
</reference>
<dbReference type="STRING" id="93625.A0A409XNP6"/>
<comment type="catalytic activity">
    <reaction evidence="11">
        <text>Fe(II)-heme o + 2 A + H2O = Fe(II)-heme a + 2 AH2</text>
        <dbReference type="Rhea" id="RHEA:63388"/>
        <dbReference type="ChEBI" id="CHEBI:13193"/>
        <dbReference type="ChEBI" id="CHEBI:15377"/>
        <dbReference type="ChEBI" id="CHEBI:17499"/>
        <dbReference type="ChEBI" id="CHEBI:60530"/>
        <dbReference type="ChEBI" id="CHEBI:61715"/>
        <dbReference type="EC" id="1.17.99.9"/>
    </reaction>
    <physiologicalReaction direction="left-to-right" evidence="11">
        <dbReference type="Rhea" id="RHEA:63389"/>
    </physiologicalReaction>
</comment>
<evidence type="ECO:0000313" key="13">
    <source>
        <dbReference type="EMBL" id="PPQ92368.1"/>
    </source>
</evidence>
<evidence type="ECO:0000256" key="10">
    <source>
        <dbReference type="ARBA" id="ARBA00044501"/>
    </source>
</evidence>
<dbReference type="GO" id="GO:0005743">
    <property type="term" value="C:mitochondrial inner membrane"/>
    <property type="evidence" value="ECO:0007669"/>
    <property type="project" value="TreeGrafter"/>
</dbReference>
<feature type="transmembrane region" description="Helical" evidence="12">
    <location>
        <begin position="433"/>
        <end position="453"/>
    </location>
</feature>
<dbReference type="FunCoup" id="A0A409XNP6">
    <property type="interactions" value="518"/>
</dbReference>